<dbReference type="SMART" id="SM01100">
    <property type="entry name" value="CRAL_TRIO_N"/>
    <property type="match status" value="1"/>
</dbReference>
<dbReference type="SMART" id="SM00516">
    <property type="entry name" value="SEC14"/>
    <property type="match status" value="1"/>
</dbReference>
<dbReference type="Pfam" id="PF00650">
    <property type="entry name" value="CRAL_TRIO"/>
    <property type="match status" value="1"/>
</dbReference>
<feature type="region of interest" description="Disordered" evidence="4">
    <location>
        <begin position="47"/>
        <end position="113"/>
    </location>
</feature>
<accession>A0AAW2C6Y1</accession>
<organism evidence="6 7">
    <name type="scientific">Lithocarpus litseifolius</name>
    <dbReference type="NCBI Taxonomy" id="425828"/>
    <lineage>
        <taxon>Eukaryota</taxon>
        <taxon>Viridiplantae</taxon>
        <taxon>Streptophyta</taxon>
        <taxon>Embryophyta</taxon>
        <taxon>Tracheophyta</taxon>
        <taxon>Spermatophyta</taxon>
        <taxon>Magnoliopsida</taxon>
        <taxon>eudicotyledons</taxon>
        <taxon>Gunneridae</taxon>
        <taxon>Pentapetalae</taxon>
        <taxon>rosids</taxon>
        <taxon>fabids</taxon>
        <taxon>Fagales</taxon>
        <taxon>Fagaceae</taxon>
        <taxon>Lithocarpus</taxon>
    </lineage>
</organism>
<dbReference type="PROSITE" id="PS50191">
    <property type="entry name" value="CRAL_TRIO"/>
    <property type="match status" value="1"/>
</dbReference>
<dbReference type="InterPro" id="IPR044834">
    <property type="entry name" value="PATL"/>
</dbReference>
<dbReference type="InterPro" id="IPR036273">
    <property type="entry name" value="CRAL/TRIO_N_dom_sf"/>
</dbReference>
<gene>
    <name evidence="6" type="ORF">SO802_023151</name>
</gene>
<evidence type="ECO:0000313" key="7">
    <source>
        <dbReference type="Proteomes" id="UP001459277"/>
    </source>
</evidence>
<dbReference type="InterPro" id="IPR001251">
    <property type="entry name" value="CRAL-TRIO_dom"/>
</dbReference>
<comment type="caution">
    <text evidence="6">The sequence shown here is derived from an EMBL/GenBank/DDBJ whole genome shotgun (WGS) entry which is preliminary data.</text>
</comment>
<feature type="compositionally biased region" description="Basic and acidic residues" evidence="4">
    <location>
        <begin position="62"/>
        <end position="71"/>
    </location>
</feature>
<dbReference type="PRINTS" id="PR00180">
    <property type="entry name" value="CRETINALDHBP"/>
</dbReference>
<keyword evidence="2" id="KW-0813">Transport</keyword>
<protein>
    <recommendedName>
        <fullName evidence="5">CRAL-TRIO domain-containing protein</fullName>
    </recommendedName>
</protein>
<dbReference type="GO" id="GO:0016020">
    <property type="term" value="C:membrane"/>
    <property type="evidence" value="ECO:0007669"/>
    <property type="project" value="UniProtKB-SubCell"/>
</dbReference>
<dbReference type="EMBL" id="JAZDWU010000008">
    <property type="protein sequence ID" value="KAK9993448.1"/>
    <property type="molecule type" value="Genomic_DNA"/>
</dbReference>
<dbReference type="Proteomes" id="UP001459277">
    <property type="component" value="Unassembled WGS sequence"/>
</dbReference>
<dbReference type="PANTHER" id="PTHR45932:SF3">
    <property type="entry name" value="PATELLIN-4-LIKE"/>
    <property type="match status" value="1"/>
</dbReference>
<dbReference type="Gene3D" id="3.40.525.10">
    <property type="entry name" value="CRAL-TRIO lipid binding domain"/>
    <property type="match status" value="1"/>
</dbReference>
<dbReference type="Pfam" id="PF25099">
    <property type="entry name" value="GOLD_PATL1_C"/>
    <property type="match status" value="1"/>
</dbReference>
<feature type="compositionally biased region" description="Low complexity" evidence="4">
    <location>
        <begin position="73"/>
        <end position="85"/>
    </location>
</feature>
<dbReference type="GO" id="GO:0008289">
    <property type="term" value="F:lipid binding"/>
    <property type="evidence" value="ECO:0007669"/>
    <property type="project" value="InterPro"/>
</dbReference>
<proteinExistence type="predicted"/>
<evidence type="ECO:0000256" key="1">
    <source>
        <dbReference type="ARBA" id="ARBA00004370"/>
    </source>
</evidence>
<evidence type="ECO:0000256" key="3">
    <source>
        <dbReference type="ARBA" id="ARBA00023136"/>
    </source>
</evidence>
<dbReference type="InterPro" id="IPR011074">
    <property type="entry name" value="CRAL/TRIO_N_dom"/>
</dbReference>
<reference evidence="6 7" key="1">
    <citation type="submission" date="2024-01" db="EMBL/GenBank/DDBJ databases">
        <title>A telomere-to-telomere, gap-free genome of sweet tea (Lithocarpus litseifolius).</title>
        <authorList>
            <person name="Zhou J."/>
        </authorList>
    </citation>
    <scope>NUCLEOTIDE SEQUENCE [LARGE SCALE GENOMIC DNA]</scope>
    <source>
        <strain evidence="6">Zhou-2022a</strain>
        <tissue evidence="6">Leaf</tissue>
    </source>
</reference>
<keyword evidence="7" id="KW-1185">Reference proteome</keyword>
<dbReference type="Pfam" id="PF03765">
    <property type="entry name" value="CRAL_TRIO_N"/>
    <property type="match status" value="1"/>
</dbReference>
<evidence type="ECO:0000256" key="2">
    <source>
        <dbReference type="ARBA" id="ARBA00022448"/>
    </source>
</evidence>
<comment type="subcellular location">
    <subcellularLocation>
        <location evidence="1">Membrane</location>
    </subcellularLocation>
</comment>
<keyword evidence="3" id="KW-0472">Membrane</keyword>
<dbReference type="SUPFAM" id="SSF46938">
    <property type="entry name" value="CRAL/TRIO N-terminal domain"/>
    <property type="match status" value="1"/>
</dbReference>
<feature type="domain" description="CRAL-TRIO" evidence="5">
    <location>
        <begin position="229"/>
        <end position="391"/>
    </location>
</feature>
<dbReference type="AlphaFoldDB" id="A0AAW2C6Y1"/>
<dbReference type="InterPro" id="IPR036865">
    <property type="entry name" value="CRAL-TRIO_dom_sf"/>
</dbReference>
<evidence type="ECO:0000259" key="5">
    <source>
        <dbReference type="PROSITE" id="PS50191"/>
    </source>
</evidence>
<evidence type="ECO:0000313" key="6">
    <source>
        <dbReference type="EMBL" id="KAK9993448.1"/>
    </source>
</evidence>
<dbReference type="InterPro" id="IPR056794">
    <property type="entry name" value="PATL1-6_C_GOLD"/>
</dbReference>
<evidence type="ECO:0000256" key="4">
    <source>
        <dbReference type="SAM" id="MobiDB-lite"/>
    </source>
</evidence>
<dbReference type="PANTHER" id="PTHR45932">
    <property type="entry name" value="PATELLIN-1"/>
    <property type="match status" value="1"/>
</dbReference>
<name>A0AAW2C6Y1_9ROSI</name>
<sequence>MHVLMQGCACTDDKLCVYCCKAVHHCLPLQPLNWGHSGLQFLASPLSGRNSDQQGGALDQPRMAEENDTSHCKNGNENGKSNNGNEIEDNESEITNIDQESEREGENTYSSVEMKHKRKKALLEFRCRVENAILGNYLLGKPPKNLSPFKIKRAREQLRDITLWGVPLLPSKGHEGTDIVLLKFLKAKDFKVHEAFGMLWKTLKWRREYKTEGILDEKLDSDLENLVCLVSRDKEGHPLCFLNYGPFKDKELYKKVFGSGEKCDKFLRWKVQNMEKVIKKLRFKSGGVNSIVQIIDLKNSPGPAMKELHSVSKKFMLLLQDYYPELIHKIIVINVPLWYYASHVLLLRVINQRTKRKFVFARPSKATKTLLKIIAPENLPVEYGGLMRENDDDFTSADNASEHTIRANSAAHIEFPVTEAGVTMVWDLTVVGWDVSYKEEFIPDDEGSYKILLQNQKIMGECVRNSFYISEPGRIVLTIDNGTLKKKRVLYRSKGKPTVPVYIFLK</sequence>
<dbReference type="CDD" id="cd00170">
    <property type="entry name" value="SEC14"/>
    <property type="match status" value="1"/>
</dbReference>
<dbReference type="SUPFAM" id="SSF52087">
    <property type="entry name" value="CRAL/TRIO domain"/>
    <property type="match status" value="1"/>
</dbReference>